<name>A0A1H0AKB9_9ACTN</name>
<reference evidence="3 4" key="1">
    <citation type="submission" date="2016-10" db="EMBL/GenBank/DDBJ databases">
        <authorList>
            <person name="de Groot N.N."/>
        </authorList>
    </citation>
    <scope>NUCLEOTIDE SEQUENCE [LARGE SCALE GENOMIC DNA]</scope>
    <source>
        <strain evidence="3 4">CGMCC 1.11147</strain>
    </source>
</reference>
<feature type="compositionally biased region" description="Basic and acidic residues" evidence="1">
    <location>
        <begin position="42"/>
        <end position="61"/>
    </location>
</feature>
<evidence type="ECO:0000256" key="1">
    <source>
        <dbReference type="SAM" id="MobiDB-lite"/>
    </source>
</evidence>
<dbReference type="RefSeq" id="WP_091024338.1">
    <property type="nucleotide sequence ID" value="NZ_BKAE01000011.1"/>
</dbReference>
<dbReference type="EMBL" id="FNIC01000002">
    <property type="protein sequence ID" value="SDN33988.1"/>
    <property type="molecule type" value="Genomic_DNA"/>
</dbReference>
<feature type="transmembrane region" description="Helical" evidence="2">
    <location>
        <begin position="16"/>
        <end position="36"/>
    </location>
</feature>
<dbReference type="OrthoDB" id="3789852at2"/>
<keyword evidence="2" id="KW-0812">Transmembrane</keyword>
<keyword evidence="2" id="KW-0472">Membrane</keyword>
<keyword evidence="4" id="KW-1185">Reference proteome</keyword>
<gene>
    <name evidence="3" type="ORF">SAMN05192576_2066</name>
</gene>
<evidence type="ECO:0000256" key="2">
    <source>
        <dbReference type="SAM" id="Phobius"/>
    </source>
</evidence>
<dbReference type="AlphaFoldDB" id="A0A1H0AKB9"/>
<evidence type="ECO:0000313" key="3">
    <source>
        <dbReference type="EMBL" id="SDN33988.1"/>
    </source>
</evidence>
<dbReference type="STRING" id="1005944.SAMN05192576_2066"/>
<keyword evidence="2" id="KW-1133">Transmembrane helix</keyword>
<accession>A0A1H0AKB9</accession>
<sequence>MTPVPMHLGSLHPMEQALTLVLAFGPFVVLGIVIAVRRRHDRAADEELARQDRASNPQRER</sequence>
<feature type="region of interest" description="Disordered" evidence="1">
    <location>
        <begin position="41"/>
        <end position="61"/>
    </location>
</feature>
<proteinExistence type="predicted"/>
<organism evidence="3 4">
    <name type="scientific">Nocardioides szechwanensis</name>
    <dbReference type="NCBI Taxonomy" id="1005944"/>
    <lineage>
        <taxon>Bacteria</taxon>
        <taxon>Bacillati</taxon>
        <taxon>Actinomycetota</taxon>
        <taxon>Actinomycetes</taxon>
        <taxon>Propionibacteriales</taxon>
        <taxon>Nocardioidaceae</taxon>
        <taxon>Nocardioides</taxon>
    </lineage>
</organism>
<protein>
    <submittedName>
        <fullName evidence="3">Uncharacterized protein</fullName>
    </submittedName>
</protein>
<evidence type="ECO:0000313" key="4">
    <source>
        <dbReference type="Proteomes" id="UP000199004"/>
    </source>
</evidence>
<dbReference type="Proteomes" id="UP000199004">
    <property type="component" value="Unassembled WGS sequence"/>
</dbReference>